<keyword evidence="1" id="KW-0472">Membrane</keyword>
<feature type="transmembrane region" description="Helical" evidence="1">
    <location>
        <begin position="215"/>
        <end position="248"/>
    </location>
</feature>
<gene>
    <name evidence="2" type="ORF">M1L60_25935</name>
</gene>
<dbReference type="Proteomes" id="UP001523369">
    <property type="component" value="Unassembled WGS sequence"/>
</dbReference>
<organism evidence="2 3">
    <name type="scientific">Paractinoplanes aksuensis</name>
    <dbReference type="NCBI Taxonomy" id="2939490"/>
    <lineage>
        <taxon>Bacteria</taxon>
        <taxon>Bacillati</taxon>
        <taxon>Actinomycetota</taxon>
        <taxon>Actinomycetes</taxon>
        <taxon>Micromonosporales</taxon>
        <taxon>Micromonosporaceae</taxon>
        <taxon>Paractinoplanes</taxon>
    </lineage>
</organism>
<feature type="transmembrane region" description="Helical" evidence="1">
    <location>
        <begin position="368"/>
        <end position="388"/>
    </location>
</feature>
<evidence type="ECO:0000313" key="3">
    <source>
        <dbReference type="Proteomes" id="UP001523369"/>
    </source>
</evidence>
<evidence type="ECO:0000256" key="1">
    <source>
        <dbReference type="SAM" id="Phobius"/>
    </source>
</evidence>
<reference evidence="2 3" key="1">
    <citation type="submission" date="2022-06" db="EMBL/GenBank/DDBJ databases">
        <title>New Species of the Genus Actinoplanes, ActinopZanes ferrugineus.</title>
        <authorList>
            <person name="Ding P."/>
        </authorList>
    </citation>
    <scope>NUCLEOTIDE SEQUENCE [LARGE SCALE GENOMIC DNA]</scope>
    <source>
        <strain evidence="2 3">TRM88003</strain>
    </source>
</reference>
<feature type="transmembrane region" description="Helical" evidence="1">
    <location>
        <begin position="12"/>
        <end position="38"/>
    </location>
</feature>
<keyword evidence="1" id="KW-0812">Transmembrane</keyword>
<feature type="transmembrane region" description="Helical" evidence="1">
    <location>
        <begin position="180"/>
        <end position="203"/>
    </location>
</feature>
<feature type="transmembrane region" description="Helical" evidence="1">
    <location>
        <begin position="268"/>
        <end position="287"/>
    </location>
</feature>
<feature type="transmembrane region" description="Helical" evidence="1">
    <location>
        <begin position="294"/>
        <end position="316"/>
    </location>
</feature>
<dbReference type="EMBL" id="JAMYJR010000028">
    <property type="protein sequence ID" value="MCO8274045.1"/>
    <property type="molecule type" value="Genomic_DNA"/>
</dbReference>
<feature type="transmembrane region" description="Helical" evidence="1">
    <location>
        <begin position="417"/>
        <end position="434"/>
    </location>
</feature>
<feature type="transmembrane region" description="Helical" evidence="1">
    <location>
        <begin position="394"/>
        <end position="410"/>
    </location>
</feature>
<evidence type="ECO:0000313" key="2">
    <source>
        <dbReference type="EMBL" id="MCO8274045.1"/>
    </source>
</evidence>
<feature type="transmembrane region" description="Helical" evidence="1">
    <location>
        <begin position="58"/>
        <end position="76"/>
    </location>
</feature>
<dbReference type="RefSeq" id="WP_253240121.1">
    <property type="nucleotide sequence ID" value="NZ_JAMYJR010000028.1"/>
</dbReference>
<keyword evidence="1" id="KW-1133">Transmembrane helix</keyword>
<keyword evidence="3" id="KW-1185">Reference proteome</keyword>
<protein>
    <recommendedName>
        <fullName evidence="4">Integral membrane protein</fullName>
    </recommendedName>
</protein>
<comment type="caution">
    <text evidence="2">The sequence shown here is derived from an EMBL/GenBank/DDBJ whole genome shotgun (WGS) entry which is preliminary data.</text>
</comment>
<proteinExistence type="predicted"/>
<name>A0ABT1DVQ4_9ACTN</name>
<accession>A0ABT1DVQ4</accession>
<sequence length="437" mass="45051">MRTRRPARLAIVRADLVAGGAALGLIALAAVAGAALYLAGRPVHASSAPFTGRWLPHLGPGTPLALAVATAVVAYGPRLAAALPWRRLLAVGYATSAAWIVALALVDGWSRGLAGRLTTDHEYLSEVAGVTGVTAFLRGFADRIVDFQPDSWSTHVSGHPPGALLVFVGLDRIGLGGGGWAAVVCVAAGALCSVAVPVTIRALGDESAARAAVPFVALFPGAVWIGVSADGLFAGFAAAGLALLALALTGRRVGAAVGAGLLLGGCLYLSYGLVLLVVPAAAVVVLATRAWRILAVAIGAAAVVAAAFTLGGFWWLEGYQLVTVRYYQGVASVRPYAYWVWANLALLVACAGPAAAVILRRARRWRPVAVLPVAALLAILVADVSGYSKAEVERIWLPFAVWLMAGAALIPAPGRRFWLAVQATVALLVNHLLLTTW</sequence>
<feature type="transmembrane region" description="Helical" evidence="1">
    <location>
        <begin position="336"/>
        <end position="359"/>
    </location>
</feature>
<feature type="transmembrane region" description="Helical" evidence="1">
    <location>
        <begin position="88"/>
        <end position="106"/>
    </location>
</feature>
<evidence type="ECO:0008006" key="4">
    <source>
        <dbReference type="Google" id="ProtNLM"/>
    </source>
</evidence>